<dbReference type="AlphaFoldDB" id="A0A371E2R1"/>
<evidence type="ECO:0000313" key="1">
    <source>
        <dbReference type="EMBL" id="RDX60305.1"/>
    </source>
</evidence>
<evidence type="ECO:0000313" key="2">
    <source>
        <dbReference type="Proteomes" id="UP000257109"/>
    </source>
</evidence>
<accession>A0A371E2R1</accession>
<comment type="caution">
    <text evidence="1">The sequence shown here is derived from an EMBL/GenBank/DDBJ whole genome shotgun (WGS) entry which is preliminary data.</text>
</comment>
<sequence length="99" mass="10384">MKPPTPVGMIAASVPPTTMISASPLLIDSTPLLKAVKPPIPVPTRTPILVLSICHKHNESIAKDLMSKIGIIEGPLACNNAIPPAIIKATIIFAINIAY</sequence>
<name>A0A371E2R1_MUCPR</name>
<organism evidence="1 2">
    <name type="scientific">Mucuna pruriens</name>
    <name type="common">Velvet bean</name>
    <name type="synonym">Dolichos pruriens</name>
    <dbReference type="NCBI Taxonomy" id="157652"/>
    <lineage>
        <taxon>Eukaryota</taxon>
        <taxon>Viridiplantae</taxon>
        <taxon>Streptophyta</taxon>
        <taxon>Embryophyta</taxon>
        <taxon>Tracheophyta</taxon>
        <taxon>Spermatophyta</taxon>
        <taxon>Magnoliopsida</taxon>
        <taxon>eudicotyledons</taxon>
        <taxon>Gunneridae</taxon>
        <taxon>Pentapetalae</taxon>
        <taxon>rosids</taxon>
        <taxon>fabids</taxon>
        <taxon>Fabales</taxon>
        <taxon>Fabaceae</taxon>
        <taxon>Papilionoideae</taxon>
        <taxon>50 kb inversion clade</taxon>
        <taxon>NPAAA clade</taxon>
        <taxon>indigoferoid/millettioid clade</taxon>
        <taxon>Phaseoleae</taxon>
        <taxon>Mucuna</taxon>
    </lineage>
</organism>
<reference evidence="1" key="1">
    <citation type="submission" date="2018-05" db="EMBL/GenBank/DDBJ databases">
        <title>Draft genome of Mucuna pruriens seed.</title>
        <authorList>
            <person name="Nnadi N.E."/>
            <person name="Vos R."/>
            <person name="Hasami M.H."/>
            <person name="Devisetty U.K."/>
            <person name="Aguiy J.C."/>
        </authorList>
    </citation>
    <scope>NUCLEOTIDE SEQUENCE [LARGE SCALE GENOMIC DNA]</scope>
    <source>
        <strain evidence="1">JCA_2017</strain>
    </source>
</reference>
<gene>
    <name evidence="1" type="ORF">CR513_61567</name>
</gene>
<proteinExistence type="predicted"/>
<dbReference type="EMBL" id="QJKJ01016957">
    <property type="protein sequence ID" value="RDX60305.1"/>
    <property type="molecule type" value="Genomic_DNA"/>
</dbReference>
<dbReference type="Proteomes" id="UP000257109">
    <property type="component" value="Unassembled WGS sequence"/>
</dbReference>
<feature type="non-terminal residue" evidence="1">
    <location>
        <position position="1"/>
    </location>
</feature>
<protein>
    <submittedName>
        <fullName evidence="1">Uncharacterized protein</fullName>
    </submittedName>
</protein>
<keyword evidence="2" id="KW-1185">Reference proteome</keyword>